<accession>A0A5J4WZL7</accession>
<organism evidence="1 2">
    <name type="scientific">Streblomastix strix</name>
    <dbReference type="NCBI Taxonomy" id="222440"/>
    <lineage>
        <taxon>Eukaryota</taxon>
        <taxon>Metamonada</taxon>
        <taxon>Preaxostyla</taxon>
        <taxon>Oxymonadida</taxon>
        <taxon>Streblomastigidae</taxon>
        <taxon>Streblomastix</taxon>
    </lineage>
</organism>
<dbReference type="EMBL" id="SNRW01000653">
    <property type="protein sequence ID" value="KAA6399926.1"/>
    <property type="molecule type" value="Genomic_DNA"/>
</dbReference>
<evidence type="ECO:0000313" key="1">
    <source>
        <dbReference type="EMBL" id="KAA6399926.1"/>
    </source>
</evidence>
<evidence type="ECO:0000313" key="2">
    <source>
        <dbReference type="Proteomes" id="UP000324800"/>
    </source>
</evidence>
<comment type="caution">
    <text evidence="1">The sequence shown here is derived from an EMBL/GenBank/DDBJ whole genome shotgun (WGS) entry which is preliminary data.</text>
</comment>
<gene>
    <name evidence="1" type="ORF">EZS28_004543</name>
</gene>
<proteinExistence type="predicted"/>
<sequence length="104" mass="12016">MSKKGKKGKKTYKPNEYELELSKVPLTSLDELINSSMEKFKKQQAGGDYKSKMKAVGKFRTLRYQRYRPELVAEIPDIILNSGLRFKIGMTASQLKPIEEEVMR</sequence>
<reference evidence="1 2" key="1">
    <citation type="submission" date="2019-03" db="EMBL/GenBank/DDBJ databases">
        <title>Single cell metagenomics reveals metabolic interactions within the superorganism composed of flagellate Streblomastix strix and complex community of Bacteroidetes bacteria on its surface.</title>
        <authorList>
            <person name="Treitli S.C."/>
            <person name="Kolisko M."/>
            <person name="Husnik F."/>
            <person name="Keeling P."/>
            <person name="Hampl V."/>
        </authorList>
    </citation>
    <scope>NUCLEOTIDE SEQUENCE [LARGE SCALE GENOMIC DNA]</scope>
    <source>
        <strain evidence="1">ST1C</strain>
    </source>
</reference>
<dbReference type="Proteomes" id="UP000324800">
    <property type="component" value="Unassembled WGS sequence"/>
</dbReference>
<name>A0A5J4WZL7_9EUKA</name>
<dbReference type="AlphaFoldDB" id="A0A5J4WZL7"/>
<protein>
    <submittedName>
        <fullName evidence="1">Uncharacterized protein</fullName>
    </submittedName>
</protein>